<dbReference type="PROSITE" id="PS50213">
    <property type="entry name" value="FAS1"/>
    <property type="match status" value="1"/>
</dbReference>
<feature type="signal peptide" evidence="1">
    <location>
        <begin position="1"/>
        <end position="17"/>
    </location>
</feature>
<dbReference type="AlphaFoldDB" id="A0A914V4X6"/>
<name>A0A914V4X6_9BILA</name>
<keyword evidence="3" id="KW-1185">Reference proteome</keyword>
<protein>
    <submittedName>
        <fullName evidence="4">FAS1 domain-containing protein</fullName>
    </submittedName>
</protein>
<dbReference type="InterPro" id="IPR000782">
    <property type="entry name" value="FAS1_domain"/>
</dbReference>
<accession>A0A914V4X6</accession>
<feature type="chain" id="PRO_5038077864" evidence="1">
    <location>
        <begin position="18"/>
        <end position="105"/>
    </location>
</feature>
<dbReference type="WBParaSite" id="PSAMB.scaffold154size71539.g2758.t1">
    <property type="protein sequence ID" value="PSAMB.scaffold154size71539.g2758.t1"/>
    <property type="gene ID" value="PSAMB.scaffold154size71539.g2758"/>
</dbReference>
<dbReference type="Proteomes" id="UP000887566">
    <property type="component" value="Unplaced"/>
</dbReference>
<sequence length="105" mass="11871">MLLDLVLLMLLVSGVSTNLWVEMERIADLQQFRALTGRYTVAQAYMEDSNARITVFAPVDDVFTYNPDLRALDQKQTLGHIGQFVGIVLSRFRLAICALCHFHAL</sequence>
<feature type="domain" description="FAS1" evidence="2">
    <location>
        <begin position="16"/>
        <end position="105"/>
    </location>
</feature>
<evidence type="ECO:0000259" key="2">
    <source>
        <dbReference type="PROSITE" id="PS50213"/>
    </source>
</evidence>
<keyword evidence="1" id="KW-0732">Signal</keyword>
<evidence type="ECO:0000313" key="4">
    <source>
        <dbReference type="WBParaSite" id="PSAMB.scaffold154size71539.g2758.t1"/>
    </source>
</evidence>
<reference evidence="4" key="1">
    <citation type="submission" date="2022-11" db="UniProtKB">
        <authorList>
            <consortium name="WormBaseParasite"/>
        </authorList>
    </citation>
    <scope>IDENTIFICATION</scope>
</reference>
<evidence type="ECO:0000313" key="3">
    <source>
        <dbReference type="Proteomes" id="UP000887566"/>
    </source>
</evidence>
<proteinExistence type="predicted"/>
<evidence type="ECO:0000256" key="1">
    <source>
        <dbReference type="SAM" id="SignalP"/>
    </source>
</evidence>
<organism evidence="3 4">
    <name type="scientific">Plectus sambesii</name>
    <dbReference type="NCBI Taxonomy" id="2011161"/>
    <lineage>
        <taxon>Eukaryota</taxon>
        <taxon>Metazoa</taxon>
        <taxon>Ecdysozoa</taxon>
        <taxon>Nematoda</taxon>
        <taxon>Chromadorea</taxon>
        <taxon>Plectida</taxon>
        <taxon>Plectina</taxon>
        <taxon>Plectoidea</taxon>
        <taxon>Plectidae</taxon>
        <taxon>Plectus</taxon>
    </lineage>
</organism>